<dbReference type="InterPro" id="IPR007627">
    <property type="entry name" value="RNA_pol_sigma70_r2"/>
</dbReference>
<dbReference type="InterPro" id="IPR039425">
    <property type="entry name" value="RNA_pol_sigma-70-like"/>
</dbReference>
<dbReference type="SUPFAM" id="SSF88946">
    <property type="entry name" value="Sigma2 domain of RNA polymerase sigma factors"/>
    <property type="match status" value="1"/>
</dbReference>
<dbReference type="SUPFAM" id="SSF88659">
    <property type="entry name" value="Sigma3 and sigma4 domains of RNA polymerase sigma factors"/>
    <property type="match status" value="1"/>
</dbReference>
<comment type="similarity">
    <text evidence="1 6">Belongs to the sigma-70 factor family. ECF subfamily.</text>
</comment>
<dbReference type="InterPro" id="IPR014284">
    <property type="entry name" value="RNA_pol_sigma-70_dom"/>
</dbReference>
<dbReference type="InterPro" id="IPR007630">
    <property type="entry name" value="RNA_pol_sigma70_r4"/>
</dbReference>
<dbReference type="EMBL" id="BSTI01000006">
    <property type="protein sequence ID" value="GLY66753.1"/>
    <property type="molecule type" value="Genomic_DNA"/>
</dbReference>
<dbReference type="AlphaFoldDB" id="A0A9W6QZW8"/>
<evidence type="ECO:0000313" key="10">
    <source>
        <dbReference type="Proteomes" id="UP001165136"/>
    </source>
</evidence>
<evidence type="ECO:0000256" key="2">
    <source>
        <dbReference type="ARBA" id="ARBA00023015"/>
    </source>
</evidence>
<dbReference type="Pfam" id="PF04545">
    <property type="entry name" value="Sigma70_r4"/>
    <property type="match status" value="1"/>
</dbReference>
<dbReference type="Gene3D" id="1.10.1740.10">
    <property type="match status" value="1"/>
</dbReference>
<keyword evidence="4 6" id="KW-0238">DNA-binding</keyword>
<keyword evidence="2 6" id="KW-0805">Transcription regulation</keyword>
<comment type="caution">
    <text evidence="9">The sequence shown here is derived from an EMBL/GenBank/DDBJ whole genome shotgun (WGS) entry which is preliminary data.</text>
</comment>
<dbReference type="PANTHER" id="PTHR43133">
    <property type="entry name" value="RNA POLYMERASE ECF-TYPE SIGMA FACTO"/>
    <property type="match status" value="1"/>
</dbReference>
<accession>A0A9W6QZW8</accession>
<dbReference type="InterPro" id="IPR000838">
    <property type="entry name" value="RNA_pol_sigma70_ECF_CS"/>
</dbReference>
<dbReference type="Pfam" id="PF04542">
    <property type="entry name" value="Sigma70_r2"/>
    <property type="match status" value="1"/>
</dbReference>
<feature type="domain" description="RNA polymerase sigma-70 region 4" evidence="8">
    <location>
        <begin position="90"/>
        <end position="139"/>
    </location>
</feature>
<organism evidence="9 10">
    <name type="scientific">Amycolatopsis taiwanensis</name>
    <dbReference type="NCBI Taxonomy" id="342230"/>
    <lineage>
        <taxon>Bacteria</taxon>
        <taxon>Bacillati</taxon>
        <taxon>Actinomycetota</taxon>
        <taxon>Actinomycetes</taxon>
        <taxon>Pseudonocardiales</taxon>
        <taxon>Pseudonocardiaceae</taxon>
        <taxon>Amycolatopsis</taxon>
    </lineage>
</organism>
<dbReference type="Gene3D" id="1.10.10.10">
    <property type="entry name" value="Winged helix-like DNA-binding domain superfamily/Winged helix DNA-binding domain"/>
    <property type="match status" value="1"/>
</dbReference>
<proteinExistence type="inferred from homology"/>
<evidence type="ECO:0000259" key="8">
    <source>
        <dbReference type="Pfam" id="PF04545"/>
    </source>
</evidence>
<evidence type="ECO:0000256" key="4">
    <source>
        <dbReference type="ARBA" id="ARBA00023125"/>
    </source>
</evidence>
<evidence type="ECO:0000256" key="1">
    <source>
        <dbReference type="ARBA" id="ARBA00010641"/>
    </source>
</evidence>
<evidence type="ECO:0000256" key="6">
    <source>
        <dbReference type="RuleBase" id="RU000716"/>
    </source>
</evidence>
<evidence type="ECO:0000256" key="5">
    <source>
        <dbReference type="ARBA" id="ARBA00023163"/>
    </source>
</evidence>
<keyword evidence="10" id="KW-1185">Reference proteome</keyword>
<dbReference type="GO" id="GO:0003677">
    <property type="term" value="F:DNA binding"/>
    <property type="evidence" value="ECO:0007669"/>
    <property type="project" value="UniProtKB-KW"/>
</dbReference>
<dbReference type="NCBIfam" id="TIGR02937">
    <property type="entry name" value="sigma70-ECF"/>
    <property type="match status" value="1"/>
</dbReference>
<dbReference type="GO" id="GO:0016987">
    <property type="term" value="F:sigma factor activity"/>
    <property type="evidence" value="ECO:0007669"/>
    <property type="project" value="UniProtKB-KW"/>
</dbReference>
<dbReference type="GO" id="GO:0006352">
    <property type="term" value="P:DNA-templated transcription initiation"/>
    <property type="evidence" value="ECO:0007669"/>
    <property type="project" value="InterPro"/>
</dbReference>
<dbReference type="InterPro" id="IPR013324">
    <property type="entry name" value="RNA_pol_sigma_r3/r4-like"/>
</dbReference>
<evidence type="ECO:0000313" key="9">
    <source>
        <dbReference type="EMBL" id="GLY66753.1"/>
    </source>
</evidence>
<dbReference type="InterPro" id="IPR013325">
    <property type="entry name" value="RNA_pol_sigma_r2"/>
</dbReference>
<name>A0A9W6QZW8_9PSEU</name>
<reference evidence="9" key="1">
    <citation type="submission" date="2023-03" db="EMBL/GenBank/DDBJ databases">
        <title>Amycolatopsis taiwanensis NBRC 103393.</title>
        <authorList>
            <person name="Ichikawa N."/>
            <person name="Sato H."/>
            <person name="Tonouchi N."/>
        </authorList>
    </citation>
    <scope>NUCLEOTIDE SEQUENCE</scope>
    <source>
        <strain evidence="9">NBRC 103393</strain>
    </source>
</reference>
<sequence length="149" mass="17046">MSYVLHAVAGDYQAAEDIVQETLLRAWRQRGVLDPDRAGPWLYTVAHNLIVSGHRRREARPAEVPIVEQDFPNLNDDIDRVLQTWQIADALQELRKEHRVVIFELFYRRRSVAETAGLLGIPVGTVKSRSFYALKALRQALEQRGVTSQ</sequence>
<keyword evidence="5 6" id="KW-0804">Transcription</keyword>
<dbReference type="InterPro" id="IPR036388">
    <property type="entry name" value="WH-like_DNA-bd_sf"/>
</dbReference>
<keyword evidence="3 6" id="KW-0731">Sigma factor</keyword>
<dbReference type="PROSITE" id="PS01063">
    <property type="entry name" value="SIGMA70_ECF"/>
    <property type="match status" value="1"/>
</dbReference>
<evidence type="ECO:0000256" key="3">
    <source>
        <dbReference type="ARBA" id="ARBA00023082"/>
    </source>
</evidence>
<evidence type="ECO:0000259" key="7">
    <source>
        <dbReference type="Pfam" id="PF04542"/>
    </source>
</evidence>
<dbReference type="Proteomes" id="UP001165136">
    <property type="component" value="Unassembled WGS sequence"/>
</dbReference>
<dbReference type="PANTHER" id="PTHR43133:SF52">
    <property type="entry name" value="ECF RNA POLYMERASE SIGMA FACTOR SIGL"/>
    <property type="match status" value="1"/>
</dbReference>
<gene>
    <name evidence="9" type="ORF">Atai01_33720</name>
</gene>
<feature type="domain" description="RNA polymerase sigma-70 region 2" evidence="7">
    <location>
        <begin position="4"/>
        <end position="58"/>
    </location>
</feature>
<protein>
    <recommendedName>
        <fullName evidence="6">RNA polymerase sigma factor</fullName>
    </recommendedName>
</protein>